<evidence type="ECO:0000313" key="3">
    <source>
        <dbReference type="Proteomes" id="UP001225378"/>
    </source>
</evidence>
<dbReference type="RefSeq" id="WP_305906998.1">
    <property type="nucleotide sequence ID" value="NZ_CP157743.1"/>
</dbReference>
<keyword evidence="1" id="KW-0732">Signal</keyword>
<gene>
    <name evidence="2" type="ORF">Q9L42_018160</name>
</gene>
<keyword evidence="3" id="KW-1185">Reference proteome</keyword>
<dbReference type="AlphaFoldDB" id="A0AAU7NTC5"/>
<protein>
    <submittedName>
        <fullName evidence="2">DUF2066 domain-containing protein</fullName>
    </submittedName>
</protein>
<feature type="chain" id="PRO_5043907838" evidence="1">
    <location>
        <begin position="24"/>
        <end position="354"/>
    </location>
</feature>
<feature type="signal peptide" evidence="1">
    <location>
        <begin position="1"/>
        <end position="23"/>
    </location>
</feature>
<reference evidence="2 3" key="1">
    <citation type="journal article" date="2024" name="Microbiology">
        <title>Methylomarinum rosea sp. nov., a novel halophilic methanotrophic bacterium from the hypersaline Lake Elton.</title>
        <authorList>
            <person name="Suleimanov R.Z."/>
            <person name="Oshkin I.Y."/>
            <person name="Danilova O.V."/>
            <person name="Suzina N.E."/>
            <person name="Dedysh S.N."/>
        </authorList>
    </citation>
    <scope>NUCLEOTIDE SEQUENCE [LARGE SCALE GENOMIC DNA]</scope>
    <source>
        <strain evidence="2 3">Ch1-1</strain>
    </source>
</reference>
<evidence type="ECO:0000313" key="2">
    <source>
        <dbReference type="EMBL" id="XBS20251.1"/>
    </source>
</evidence>
<proteinExistence type="predicted"/>
<dbReference type="InterPro" id="IPR018642">
    <property type="entry name" value="DUF2066"/>
</dbReference>
<evidence type="ECO:0000256" key="1">
    <source>
        <dbReference type="SAM" id="SignalP"/>
    </source>
</evidence>
<dbReference type="EMBL" id="CP157743">
    <property type="protein sequence ID" value="XBS20251.1"/>
    <property type="molecule type" value="Genomic_DNA"/>
</dbReference>
<dbReference type="KEGG" id="mech:Q9L42_018160"/>
<dbReference type="Pfam" id="PF09839">
    <property type="entry name" value="DUF2066"/>
    <property type="match status" value="1"/>
</dbReference>
<dbReference type="Proteomes" id="UP001225378">
    <property type="component" value="Chromosome"/>
</dbReference>
<name>A0AAU7NTC5_9GAMM</name>
<accession>A0AAU7NTC5</accession>
<sequence length="354" mass="39848">MELKLLARLFVLLALLCSQQGWTAEVKGLYEIEVWAKSRSDEDRNKAIQEALSTVLGRVVAADNVQETPVVKTAIAGASHYVRQFQYSMSADDRRDDGQARLMRVLFDEAQLLNLLRSGNIGIWSEIRPETLVWLVVDEQGDRRFYHADDMPELTSALSRAARLKGLPIIFPLLDLQEQQQISVNEVLSADSRQLLSVSERYDVVSVMAGRVVDKGRCWRAEWALYFDEKIKQWVSPCGPIKEVMLAGMQGAYDVLSKYYGVKPDITEIGYTVLKIKGVNSMTDMIRVTDFLESLPIIKAVNWVSVEGGYNVYKIKYEGNEHLLAEALTNANVLTPLPGAAFSEQALKYQLVTH</sequence>
<organism evidence="2 3">
    <name type="scientific">Methylomarinum roseum</name>
    <dbReference type="NCBI Taxonomy" id="3067653"/>
    <lineage>
        <taxon>Bacteria</taxon>
        <taxon>Pseudomonadati</taxon>
        <taxon>Pseudomonadota</taxon>
        <taxon>Gammaproteobacteria</taxon>
        <taxon>Methylococcales</taxon>
        <taxon>Methylococcaceae</taxon>
        <taxon>Methylomarinum</taxon>
    </lineage>
</organism>